<dbReference type="OrthoDB" id="1737196at2759"/>
<feature type="region of interest" description="Disordered" evidence="1">
    <location>
        <begin position="17"/>
        <end position="49"/>
    </location>
</feature>
<proteinExistence type="predicted"/>
<dbReference type="EMBL" id="PQIB02000013">
    <property type="protein sequence ID" value="RLM73321.1"/>
    <property type="molecule type" value="Genomic_DNA"/>
</dbReference>
<gene>
    <name evidence="2" type="ORF">C2845_PM15G00790</name>
</gene>
<dbReference type="Proteomes" id="UP000275267">
    <property type="component" value="Unassembled WGS sequence"/>
</dbReference>
<sequence length="228" mass="26141">MKKKSIDLRTLWDRHSKLRKIDSTSTLQPEPVTIESEVVPPVPDDPSVQPVTVGSEVQIHCVEVEHEIARNVTEPEPEVASNEPDIASIATTVTEQEQEQQQPANSTWSPTRDGDDSETEYESSEEAIYDIDLLPHDPGRRIPIKRYDVSERNSVIRGYIALGPCQPRNHNFPIRKIEGKPRRFIANWFDEFTMWQKINTTTSLHIKQTLLRTLLPQMNKIRLVICLV</sequence>
<keyword evidence="3" id="KW-1185">Reference proteome</keyword>
<organism evidence="2 3">
    <name type="scientific">Panicum miliaceum</name>
    <name type="common">Proso millet</name>
    <name type="synonym">Broomcorn millet</name>
    <dbReference type="NCBI Taxonomy" id="4540"/>
    <lineage>
        <taxon>Eukaryota</taxon>
        <taxon>Viridiplantae</taxon>
        <taxon>Streptophyta</taxon>
        <taxon>Embryophyta</taxon>
        <taxon>Tracheophyta</taxon>
        <taxon>Spermatophyta</taxon>
        <taxon>Magnoliopsida</taxon>
        <taxon>Liliopsida</taxon>
        <taxon>Poales</taxon>
        <taxon>Poaceae</taxon>
        <taxon>PACMAD clade</taxon>
        <taxon>Panicoideae</taxon>
        <taxon>Panicodae</taxon>
        <taxon>Paniceae</taxon>
        <taxon>Panicinae</taxon>
        <taxon>Panicum</taxon>
        <taxon>Panicum sect. Panicum</taxon>
    </lineage>
</organism>
<protein>
    <submittedName>
        <fullName evidence="2">Zinc finger MYM-type protein 1-like</fullName>
    </submittedName>
</protein>
<accession>A0A3L6Q590</accession>
<name>A0A3L6Q590_PANMI</name>
<dbReference type="AlphaFoldDB" id="A0A3L6Q590"/>
<reference evidence="3" key="1">
    <citation type="journal article" date="2019" name="Nat. Commun.">
        <title>The genome of broomcorn millet.</title>
        <authorList>
            <person name="Zou C."/>
            <person name="Miki D."/>
            <person name="Li D."/>
            <person name="Tang Q."/>
            <person name="Xiao L."/>
            <person name="Rajput S."/>
            <person name="Deng P."/>
            <person name="Jia W."/>
            <person name="Huang R."/>
            <person name="Zhang M."/>
            <person name="Sun Y."/>
            <person name="Hu J."/>
            <person name="Fu X."/>
            <person name="Schnable P.S."/>
            <person name="Li F."/>
            <person name="Zhang H."/>
            <person name="Feng B."/>
            <person name="Zhu X."/>
            <person name="Liu R."/>
            <person name="Schnable J.C."/>
            <person name="Zhu J.-K."/>
            <person name="Zhang H."/>
        </authorList>
    </citation>
    <scope>NUCLEOTIDE SEQUENCE [LARGE SCALE GENOMIC DNA]</scope>
</reference>
<comment type="caution">
    <text evidence="2">The sequence shown here is derived from an EMBL/GenBank/DDBJ whole genome shotgun (WGS) entry which is preliminary data.</text>
</comment>
<evidence type="ECO:0000313" key="2">
    <source>
        <dbReference type="EMBL" id="RLM73321.1"/>
    </source>
</evidence>
<feature type="compositionally biased region" description="Low complexity" evidence="1">
    <location>
        <begin position="35"/>
        <end position="49"/>
    </location>
</feature>
<feature type="compositionally biased region" description="Acidic residues" evidence="1">
    <location>
        <begin position="115"/>
        <end position="125"/>
    </location>
</feature>
<evidence type="ECO:0000256" key="1">
    <source>
        <dbReference type="SAM" id="MobiDB-lite"/>
    </source>
</evidence>
<feature type="region of interest" description="Disordered" evidence="1">
    <location>
        <begin position="93"/>
        <end position="125"/>
    </location>
</feature>
<evidence type="ECO:0000313" key="3">
    <source>
        <dbReference type="Proteomes" id="UP000275267"/>
    </source>
</evidence>